<dbReference type="InterPro" id="IPR054252">
    <property type="entry name" value="Pam3_gp18"/>
</dbReference>
<comment type="caution">
    <text evidence="2">The sequence shown here is derived from an EMBL/GenBank/DDBJ whole genome shotgun (WGS) entry which is preliminary data.</text>
</comment>
<proteinExistence type="predicted"/>
<dbReference type="EMBL" id="RQEV01000011">
    <property type="protein sequence ID" value="TGK18037.1"/>
    <property type="molecule type" value="Genomic_DNA"/>
</dbReference>
<organism evidence="2 3">
    <name type="scientific">Leptospira fluminis</name>
    <dbReference type="NCBI Taxonomy" id="2484979"/>
    <lineage>
        <taxon>Bacteria</taxon>
        <taxon>Pseudomonadati</taxon>
        <taxon>Spirochaetota</taxon>
        <taxon>Spirochaetia</taxon>
        <taxon>Leptospirales</taxon>
        <taxon>Leptospiraceae</taxon>
        <taxon>Leptospira</taxon>
    </lineage>
</organism>
<protein>
    <recommendedName>
        <fullName evidence="1">Cyanophage baseplate Pam3 plug gp18 domain-containing protein</fullName>
    </recommendedName>
</protein>
<evidence type="ECO:0000313" key="2">
    <source>
        <dbReference type="EMBL" id="TGK18037.1"/>
    </source>
</evidence>
<name>A0A4R9GNE7_9LEPT</name>
<dbReference type="AlphaFoldDB" id="A0A4R9GNE7"/>
<feature type="domain" description="Cyanophage baseplate Pam3 plug gp18" evidence="1">
    <location>
        <begin position="4"/>
        <end position="107"/>
    </location>
</feature>
<dbReference type="Proteomes" id="UP000297855">
    <property type="component" value="Unassembled WGS sequence"/>
</dbReference>
<dbReference type="RefSeq" id="WP_135813691.1">
    <property type="nucleotide sequence ID" value="NZ_RQEV01000011.1"/>
</dbReference>
<keyword evidence="3" id="KW-1185">Reference proteome</keyword>
<accession>A0A4R9GNE7</accession>
<dbReference type="Pfam" id="PF22479">
    <property type="entry name" value="Pam3_gp18"/>
    <property type="match status" value="1"/>
</dbReference>
<evidence type="ECO:0000259" key="1">
    <source>
        <dbReference type="Pfam" id="PF22479"/>
    </source>
</evidence>
<gene>
    <name evidence="2" type="ORF">EHO61_11300</name>
</gene>
<dbReference type="OrthoDB" id="329964at2"/>
<evidence type="ECO:0000313" key="3">
    <source>
        <dbReference type="Proteomes" id="UP000297855"/>
    </source>
</evidence>
<reference evidence="2" key="1">
    <citation type="journal article" date="2019" name="PLoS Negl. Trop. Dis.">
        <title>Revisiting the worldwide diversity of Leptospira species in the environment.</title>
        <authorList>
            <person name="Vincent A.T."/>
            <person name="Schiettekatte O."/>
            <person name="Bourhy P."/>
            <person name="Veyrier F.J."/>
            <person name="Picardeau M."/>
        </authorList>
    </citation>
    <scope>NUCLEOTIDE SEQUENCE [LARGE SCALE GENOMIC DNA]</scope>
    <source>
        <strain evidence="2">SCS5</strain>
    </source>
</reference>
<sequence length="113" mass="12532">MDLFYLPVTVDEVPVQKDFMIGETYSFLFLYNDRKDFYTCTIADLDGNVLIITKILYGAVLVDSVVDGLNLNRLILPLNPQEIEQASVLQGQVVNEASFGSTILLLLGNVISS</sequence>